<accession>D1C3L9</accession>
<protein>
    <submittedName>
        <fullName evidence="2">ATPase associated with various cellular activities AAA_5</fullName>
    </submittedName>
</protein>
<dbReference type="InterPro" id="IPR027417">
    <property type="entry name" value="P-loop_NTPase"/>
</dbReference>
<dbReference type="SUPFAM" id="SSF52540">
    <property type="entry name" value="P-loop containing nucleoside triphosphate hydrolases"/>
    <property type="match status" value="1"/>
</dbReference>
<keyword evidence="3" id="KW-1185">Reference proteome</keyword>
<dbReference type="Pfam" id="PF07728">
    <property type="entry name" value="AAA_5"/>
    <property type="match status" value="1"/>
</dbReference>
<reference evidence="2 3" key="2">
    <citation type="journal article" date="2010" name="Stand. Genomic Sci.">
        <title>Complete genome sequence of Desulfohalobium retbaense type strain (HR(100)).</title>
        <authorList>
            <person name="Spring S."/>
            <person name="Nolan M."/>
            <person name="Lapidus A."/>
            <person name="Glavina Del Rio T."/>
            <person name="Copeland A."/>
            <person name="Tice H."/>
            <person name="Cheng J.F."/>
            <person name="Lucas S."/>
            <person name="Land M."/>
            <person name="Chen F."/>
            <person name="Bruce D."/>
            <person name="Goodwin L."/>
            <person name="Pitluck S."/>
            <person name="Ivanova N."/>
            <person name="Mavromatis K."/>
            <person name="Mikhailova N."/>
            <person name="Pati A."/>
            <person name="Chen A."/>
            <person name="Palaniappan K."/>
            <person name="Hauser L."/>
            <person name="Chang Y.J."/>
            <person name="Jeffries C.D."/>
            <person name="Munk C."/>
            <person name="Kiss H."/>
            <person name="Chain P."/>
            <person name="Han C."/>
            <person name="Brettin T."/>
            <person name="Detter J.C."/>
            <person name="Schuler E."/>
            <person name="Goker M."/>
            <person name="Rohde M."/>
            <person name="Bristow J."/>
            <person name="Eisen J.A."/>
            <person name="Markowitz V."/>
            <person name="Hugenholtz P."/>
            <person name="Kyrpides N.C."/>
            <person name="Klenk H.P."/>
        </authorList>
    </citation>
    <scope>NUCLEOTIDE SEQUENCE [LARGE SCALE GENOMIC DNA]</scope>
    <source>
        <strain evidence="3">ATCC 49802 / DSM 20745 / S 6022</strain>
    </source>
</reference>
<sequence length="321" mass="35995">MNTVPYARTECRTGNPGFHEVMCLELNSVEAVQKALATQRYVCEESLATAIFLALRLPKPLLLEGEAGVGKTEVAKVLAAILDTDLIRLQCYEGLDVSHAVYEWNYPRQMLAIRILEDKSVARDEAMEEIFSSDYLIERPLLQAVRHKGKAPVLLIDEIDRADEEFEAFLLELLSDFQITIPEIGTIRAETPPIVIITSNRTRELHDALKRRCLYHWIDYPNVEKELRIITAKVPGISERLAQQVAVFIHQLRREDLYKLPGVAETLDWAAALLALNQQELSTEIASATLGAILKHQEDVQAIRKNKLEALVSTATAASGS</sequence>
<dbReference type="KEGG" id="sti:Sthe_1401"/>
<dbReference type="CDD" id="cd00009">
    <property type="entry name" value="AAA"/>
    <property type="match status" value="1"/>
</dbReference>
<dbReference type="eggNOG" id="COG0714">
    <property type="taxonomic scope" value="Bacteria"/>
</dbReference>
<feature type="domain" description="AAA+ ATPase" evidence="1">
    <location>
        <begin position="57"/>
        <end position="224"/>
    </location>
</feature>
<evidence type="ECO:0000313" key="3">
    <source>
        <dbReference type="Proteomes" id="UP000002027"/>
    </source>
</evidence>
<dbReference type="PANTHER" id="PTHR42759">
    <property type="entry name" value="MOXR FAMILY PROTEIN"/>
    <property type="match status" value="1"/>
</dbReference>
<dbReference type="SMART" id="SM00382">
    <property type="entry name" value="AAA"/>
    <property type="match status" value="1"/>
</dbReference>
<dbReference type="InterPro" id="IPR050764">
    <property type="entry name" value="CbbQ/NirQ/NorQ/GpvN"/>
</dbReference>
<evidence type="ECO:0000259" key="1">
    <source>
        <dbReference type="SMART" id="SM00382"/>
    </source>
</evidence>
<dbReference type="Gene3D" id="3.40.50.300">
    <property type="entry name" value="P-loop containing nucleotide triphosphate hydrolases"/>
    <property type="match status" value="1"/>
</dbReference>
<dbReference type="GO" id="GO:0016887">
    <property type="term" value="F:ATP hydrolysis activity"/>
    <property type="evidence" value="ECO:0007669"/>
    <property type="project" value="InterPro"/>
</dbReference>
<gene>
    <name evidence="2" type="ordered locus">Sthe_1401</name>
</gene>
<dbReference type="HOGENOM" id="CLU_051820_1_0_0"/>
<reference evidence="3" key="1">
    <citation type="submission" date="2009-11" db="EMBL/GenBank/DDBJ databases">
        <title>The complete chromosome 1 of Sphaerobacter thermophilus DSM 20745.</title>
        <authorList>
            <person name="Lucas S."/>
            <person name="Copeland A."/>
            <person name="Lapidus A."/>
            <person name="Glavina del Rio T."/>
            <person name="Dalin E."/>
            <person name="Tice H."/>
            <person name="Bruce D."/>
            <person name="Goodwin L."/>
            <person name="Pitluck S."/>
            <person name="Kyrpides N."/>
            <person name="Mavromatis K."/>
            <person name="Ivanova N."/>
            <person name="Mikhailova N."/>
            <person name="LaButti K.M."/>
            <person name="Clum A."/>
            <person name="Sun H.I."/>
            <person name="Brettin T."/>
            <person name="Detter J.C."/>
            <person name="Han C."/>
            <person name="Larimer F."/>
            <person name="Land M."/>
            <person name="Hauser L."/>
            <person name="Markowitz V."/>
            <person name="Cheng J.F."/>
            <person name="Hugenholtz P."/>
            <person name="Woyke T."/>
            <person name="Wu D."/>
            <person name="Steenblock K."/>
            <person name="Schneider S."/>
            <person name="Pukall R."/>
            <person name="Goeker M."/>
            <person name="Klenk H.P."/>
            <person name="Eisen J.A."/>
        </authorList>
    </citation>
    <scope>NUCLEOTIDE SEQUENCE [LARGE SCALE GENOMIC DNA]</scope>
    <source>
        <strain evidence="3">ATCC 49802 / DSM 20745 / S 6022</strain>
    </source>
</reference>
<evidence type="ECO:0000313" key="2">
    <source>
        <dbReference type="EMBL" id="ACZ38836.1"/>
    </source>
</evidence>
<name>D1C3L9_SPHTD</name>
<dbReference type="GO" id="GO:0005524">
    <property type="term" value="F:ATP binding"/>
    <property type="evidence" value="ECO:0007669"/>
    <property type="project" value="InterPro"/>
</dbReference>
<dbReference type="Proteomes" id="UP000002027">
    <property type="component" value="Chromosome 1"/>
</dbReference>
<dbReference type="InterPro" id="IPR011704">
    <property type="entry name" value="ATPase_dyneun-rel_AAA"/>
</dbReference>
<organism evidence="2 3">
    <name type="scientific">Sphaerobacter thermophilus (strain ATCC 49802 / DSM 20745 / KCCM 41009 / NCIMB 13125 / S 6022)</name>
    <dbReference type="NCBI Taxonomy" id="479434"/>
    <lineage>
        <taxon>Bacteria</taxon>
        <taxon>Pseudomonadati</taxon>
        <taxon>Thermomicrobiota</taxon>
        <taxon>Thermomicrobia</taxon>
        <taxon>Sphaerobacterales</taxon>
        <taxon>Sphaerobacterineae</taxon>
        <taxon>Sphaerobacteraceae</taxon>
        <taxon>Sphaerobacter</taxon>
    </lineage>
</organism>
<dbReference type="InParanoid" id="D1C3L9"/>
<dbReference type="AlphaFoldDB" id="D1C3L9"/>
<dbReference type="EMBL" id="CP001823">
    <property type="protein sequence ID" value="ACZ38836.1"/>
    <property type="molecule type" value="Genomic_DNA"/>
</dbReference>
<dbReference type="STRING" id="479434.Sthe_1401"/>
<dbReference type="InterPro" id="IPR003593">
    <property type="entry name" value="AAA+_ATPase"/>
</dbReference>
<dbReference type="PANTHER" id="PTHR42759:SF1">
    <property type="entry name" value="MAGNESIUM-CHELATASE SUBUNIT CHLD"/>
    <property type="match status" value="1"/>
</dbReference>
<proteinExistence type="predicted"/>